<evidence type="ECO:0000256" key="4">
    <source>
        <dbReference type="ARBA" id="ARBA00022898"/>
    </source>
</evidence>
<dbReference type="NCBIfam" id="NF003346">
    <property type="entry name" value="PRK04366.1"/>
    <property type="match status" value="1"/>
</dbReference>
<feature type="domain" description="Glycine dehydrogenase C-terminal" evidence="8">
    <location>
        <begin position="348"/>
        <end position="444"/>
    </location>
</feature>
<organism evidence="9 10">
    <name type="scientific">Arcobacter arenosus</name>
    <dbReference type="NCBI Taxonomy" id="2576037"/>
    <lineage>
        <taxon>Bacteria</taxon>
        <taxon>Pseudomonadati</taxon>
        <taxon>Campylobacterota</taxon>
        <taxon>Epsilonproteobacteria</taxon>
        <taxon>Campylobacterales</taxon>
        <taxon>Arcobacteraceae</taxon>
        <taxon>Arcobacter</taxon>
    </lineage>
</organism>
<comment type="caution">
    <text evidence="9">The sequence shown here is derived from an EMBL/GenBank/DDBJ whole genome shotgun (WGS) entry which is preliminary data.</text>
</comment>
<evidence type="ECO:0000259" key="7">
    <source>
        <dbReference type="Pfam" id="PF02347"/>
    </source>
</evidence>
<dbReference type="Proteomes" id="UP000308901">
    <property type="component" value="Unassembled WGS sequence"/>
</dbReference>
<dbReference type="GO" id="GO:0016594">
    <property type="term" value="F:glycine binding"/>
    <property type="evidence" value="ECO:0007669"/>
    <property type="project" value="TreeGrafter"/>
</dbReference>
<dbReference type="GO" id="GO:0004375">
    <property type="term" value="F:glycine dehydrogenase (decarboxylating) activity"/>
    <property type="evidence" value="ECO:0007669"/>
    <property type="project" value="UniProtKB-EC"/>
</dbReference>
<keyword evidence="4" id="KW-0663">Pyridoxal phosphate</keyword>
<comment type="function">
    <text evidence="2">The glycine cleavage system catalyzes the degradation of glycine. The P protein binds the alpha-amino group of glycine through its pyridoxal phosphate cofactor; CO(2) is released and the remaining methylamine moiety is then transferred to the lipoamide cofactor of the H protein.</text>
</comment>
<dbReference type="GO" id="GO:0005960">
    <property type="term" value="C:glycine cleavage complex"/>
    <property type="evidence" value="ECO:0007669"/>
    <property type="project" value="TreeGrafter"/>
</dbReference>
<name>A0A5R8Y2C9_9BACT</name>
<dbReference type="OrthoDB" id="9801272at2"/>
<reference evidence="9 10" key="1">
    <citation type="submission" date="2019-05" db="EMBL/GenBank/DDBJ databases">
        <title>Arcobacter sp. nov., isolated from sea sediment.</title>
        <authorList>
            <person name="Kim W."/>
        </authorList>
    </citation>
    <scope>NUCLEOTIDE SEQUENCE [LARGE SCALE GENOMIC DNA]</scope>
    <source>
        <strain evidence="9 10">CAU 1517</strain>
    </source>
</reference>
<dbReference type="EMBL" id="VANU01000002">
    <property type="protein sequence ID" value="TLP39198.1"/>
    <property type="molecule type" value="Genomic_DNA"/>
</dbReference>
<dbReference type="PANTHER" id="PTHR11773:SF1">
    <property type="entry name" value="GLYCINE DEHYDROGENASE (DECARBOXYLATING), MITOCHONDRIAL"/>
    <property type="match status" value="1"/>
</dbReference>
<accession>A0A5R8Y2C9</accession>
<dbReference type="GO" id="GO:0005829">
    <property type="term" value="C:cytosol"/>
    <property type="evidence" value="ECO:0007669"/>
    <property type="project" value="TreeGrafter"/>
</dbReference>
<dbReference type="Pfam" id="PF02347">
    <property type="entry name" value="GDC-P"/>
    <property type="match status" value="1"/>
</dbReference>
<proteinExistence type="predicted"/>
<protein>
    <recommendedName>
        <fullName evidence="3">glycine dehydrogenase (aminomethyl-transferring)</fullName>
        <ecNumber evidence="3">1.4.4.2</ecNumber>
    </recommendedName>
</protein>
<evidence type="ECO:0000313" key="10">
    <source>
        <dbReference type="Proteomes" id="UP000308901"/>
    </source>
</evidence>
<keyword evidence="5" id="KW-0560">Oxidoreductase</keyword>
<evidence type="ECO:0000256" key="5">
    <source>
        <dbReference type="ARBA" id="ARBA00023002"/>
    </source>
</evidence>
<dbReference type="InterPro" id="IPR049315">
    <property type="entry name" value="GDC-P_N"/>
</dbReference>
<evidence type="ECO:0000313" key="9">
    <source>
        <dbReference type="EMBL" id="TLP39198.1"/>
    </source>
</evidence>
<dbReference type="InterPro" id="IPR020581">
    <property type="entry name" value="GDC_P"/>
</dbReference>
<evidence type="ECO:0000256" key="1">
    <source>
        <dbReference type="ARBA" id="ARBA00001933"/>
    </source>
</evidence>
<comment type="catalytic activity">
    <reaction evidence="6">
        <text>N(6)-[(R)-lipoyl]-L-lysyl-[glycine-cleavage complex H protein] + glycine + H(+) = N(6)-[(R)-S(8)-aminomethyldihydrolipoyl]-L-lysyl-[glycine-cleavage complex H protein] + CO2</text>
        <dbReference type="Rhea" id="RHEA:24304"/>
        <dbReference type="Rhea" id="RHEA-COMP:10494"/>
        <dbReference type="Rhea" id="RHEA-COMP:10495"/>
        <dbReference type="ChEBI" id="CHEBI:15378"/>
        <dbReference type="ChEBI" id="CHEBI:16526"/>
        <dbReference type="ChEBI" id="CHEBI:57305"/>
        <dbReference type="ChEBI" id="CHEBI:83099"/>
        <dbReference type="ChEBI" id="CHEBI:83143"/>
        <dbReference type="EC" id="1.4.4.2"/>
    </reaction>
</comment>
<evidence type="ECO:0000256" key="2">
    <source>
        <dbReference type="ARBA" id="ARBA00003788"/>
    </source>
</evidence>
<dbReference type="RefSeq" id="WP_138151782.1">
    <property type="nucleotide sequence ID" value="NZ_VANU01000002.1"/>
</dbReference>
<dbReference type="Pfam" id="PF21478">
    <property type="entry name" value="GcvP2_C"/>
    <property type="match status" value="1"/>
</dbReference>
<dbReference type="GO" id="GO:0030170">
    <property type="term" value="F:pyridoxal phosphate binding"/>
    <property type="evidence" value="ECO:0007669"/>
    <property type="project" value="TreeGrafter"/>
</dbReference>
<dbReference type="GO" id="GO:0019464">
    <property type="term" value="P:glycine decarboxylation via glycine cleavage system"/>
    <property type="evidence" value="ECO:0007669"/>
    <property type="project" value="TreeGrafter"/>
</dbReference>
<dbReference type="SUPFAM" id="SSF53383">
    <property type="entry name" value="PLP-dependent transferases"/>
    <property type="match status" value="1"/>
</dbReference>
<feature type="domain" description="Glycine cleavage system P-protein N-terminal" evidence="7">
    <location>
        <begin position="35"/>
        <end position="296"/>
    </location>
</feature>
<evidence type="ECO:0000256" key="3">
    <source>
        <dbReference type="ARBA" id="ARBA00012134"/>
    </source>
</evidence>
<dbReference type="FunFam" id="3.40.640.10:FF:000224">
    <property type="entry name" value="Probable glycine dehydrogenase (decarboxylating) subunit 2"/>
    <property type="match status" value="1"/>
</dbReference>
<evidence type="ECO:0000256" key="6">
    <source>
        <dbReference type="ARBA" id="ARBA00049026"/>
    </source>
</evidence>
<dbReference type="Gene3D" id="6.20.440.10">
    <property type="match status" value="1"/>
</dbReference>
<dbReference type="AlphaFoldDB" id="A0A5R8Y2C9"/>
<dbReference type="FunFam" id="3.90.1150.10:FF:000014">
    <property type="entry name" value="Probable glycine dehydrogenase (decarboxylating) subunit 2"/>
    <property type="match status" value="1"/>
</dbReference>
<dbReference type="InterPro" id="IPR049316">
    <property type="entry name" value="GDC-P_C"/>
</dbReference>
<keyword evidence="10" id="KW-1185">Reference proteome</keyword>
<dbReference type="InterPro" id="IPR015421">
    <property type="entry name" value="PyrdxlP-dep_Trfase_major"/>
</dbReference>
<gene>
    <name evidence="9" type="ORF">FDK22_04825</name>
</gene>
<dbReference type="Gene3D" id="3.90.1150.10">
    <property type="entry name" value="Aspartate Aminotransferase, domain 1"/>
    <property type="match status" value="1"/>
</dbReference>
<dbReference type="InterPro" id="IPR015424">
    <property type="entry name" value="PyrdxlP-dep_Trfase"/>
</dbReference>
<dbReference type="InterPro" id="IPR015422">
    <property type="entry name" value="PyrdxlP-dep_Trfase_small"/>
</dbReference>
<comment type="cofactor">
    <cofactor evidence="1">
        <name>pyridoxal 5'-phosphate</name>
        <dbReference type="ChEBI" id="CHEBI:597326"/>
    </cofactor>
</comment>
<dbReference type="PANTHER" id="PTHR11773">
    <property type="entry name" value="GLYCINE DEHYDROGENASE, DECARBOXYLATING"/>
    <property type="match status" value="1"/>
</dbReference>
<evidence type="ECO:0000259" key="8">
    <source>
        <dbReference type="Pfam" id="PF21478"/>
    </source>
</evidence>
<sequence>MNPKTIFDKSVEGRKGIALPKLDVPVASLDDKLCREQKAELPELSEFDVVRHFTNLSTKNFAIDKNFYPLGSCTMKYNPKIAERVASLEGFSSIHPHIVTNNMNEDVQGALQVIDELEQKLCAVTGMSAFTTTPQAGAHGEMLGIMMIHKYHESKGNKRKYVIVPDSSHGTNPATAAMVGYEVITIKSDATGAMDFDAFKAKMSDEVAAVMLTVPNTLGIYNKKIKEICDLAHEYDAMMYYDGANMNAIMGVARPGDIGFDVIHINVHKTFATPHGGGGPGSGPVGVNEKLKPFLPDLGIKKKDGVYEFTTGGVDSIGKISPFFGNYGISLRALTYMTVLGGNGMQNASSKAVLNANYIRARLREHFDTPYDTLCMHECVFSAKTLAKEYKVTAMDIAKYLLDFGLHAPTVYFPLIVKEAIMIEPTETENKETLDEFCDKMIDAVKLAKEDASAFKEFPKTLGVCRPDDTRAIKELDVCSSC</sequence>
<dbReference type="Gene3D" id="3.40.640.10">
    <property type="entry name" value="Type I PLP-dependent aspartate aminotransferase-like (Major domain)"/>
    <property type="match status" value="1"/>
</dbReference>
<dbReference type="EC" id="1.4.4.2" evidence="3"/>